<gene>
    <name evidence="1" type="ORF">BK007_11170</name>
    <name evidence="2" type="ORF">HG719_10755</name>
</gene>
<reference evidence="1 3" key="1">
    <citation type="submission" date="2016-10" db="EMBL/GenBank/DDBJ databases">
        <title>Comparative genomics between deep and shallow subseafloor isolates.</title>
        <authorList>
            <person name="Ishii S."/>
            <person name="Miller J.R."/>
            <person name="Sutton G."/>
            <person name="Suzuki S."/>
            <person name="Methe B."/>
            <person name="Inagaki F."/>
            <person name="Imachi H."/>
        </authorList>
    </citation>
    <scope>NUCLEOTIDE SEQUENCE [LARGE SCALE GENOMIC DNA]</scope>
    <source>
        <strain evidence="1 3">MO-MB1</strain>
    </source>
</reference>
<accession>A0A2H4VFH3</accession>
<reference evidence="2 4" key="2">
    <citation type="submission" date="2020-04" db="EMBL/GenBank/DDBJ databases">
        <title>Draft genome of Methanobacterium subterraneum isolated from animal feces.</title>
        <authorList>
            <person name="Ouboter H.T."/>
            <person name="Berger S."/>
            <person name="Gungor E."/>
            <person name="Jetten M.S.M."/>
            <person name="Welte C.U."/>
        </authorList>
    </citation>
    <scope>NUCLEOTIDE SEQUENCE [LARGE SCALE GENOMIC DNA]</scope>
    <source>
        <strain evidence="2">HO_2020</strain>
    </source>
</reference>
<dbReference type="EMBL" id="CP017766">
    <property type="protein sequence ID" value="AUB56832.1"/>
    <property type="molecule type" value="Genomic_DNA"/>
</dbReference>
<evidence type="ECO:0000313" key="1">
    <source>
        <dbReference type="EMBL" id="AUB56832.1"/>
    </source>
</evidence>
<dbReference type="RefSeq" id="WP_100906773.1">
    <property type="nucleotide sequence ID" value="NZ_CP017766.1"/>
</dbReference>
<dbReference type="Proteomes" id="UP000591058">
    <property type="component" value="Unassembled WGS sequence"/>
</dbReference>
<dbReference type="GeneID" id="35124369"/>
<dbReference type="Proteomes" id="UP000232806">
    <property type="component" value="Chromosome"/>
</dbReference>
<protein>
    <submittedName>
        <fullName evidence="1">Uncharacterized protein</fullName>
    </submittedName>
</protein>
<proteinExistence type="predicted"/>
<evidence type="ECO:0000313" key="3">
    <source>
        <dbReference type="Proteomes" id="UP000232806"/>
    </source>
</evidence>
<dbReference type="AlphaFoldDB" id="A0A2H4VFH3"/>
<dbReference type="EMBL" id="JABBYL010000038">
    <property type="protein sequence ID" value="NMO10285.1"/>
    <property type="molecule type" value="Genomic_DNA"/>
</dbReference>
<organism evidence="1 3">
    <name type="scientific">Methanobacterium subterraneum</name>
    <dbReference type="NCBI Taxonomy" id="59277"/>
    <lineage>
        <taxon>Archaea</taxon>
        <taxon>Methanobacteriati</taxon>
        <taxon>Methanobacteriota</taxon>
        <taxon>Methanomada group</taxon>
        <taxon>Methanobacteria</taxon>
        <taxon>Methanobacteriales</taxon>
        <taxon>Methanobacteriaceae</taxon>
        <taxon>Methanobacterium</taxon>
    </lineage>
</organism>
<name>A0A2H4VFH3_9EURY</name>
<sequence length="365" mass="40466">MDEKGYTITPMAFLLLIPVIIFAVAFGDIVNEINQYSTITIGSDVTGGTVSSIYSSISAGAGDSGRYAAYMATRETIDRQNFLPNSKETIRNIATDQLNAHVIDACRKLSIETGRDIYINNVLIPANSTNQTFNTTFTTDDITVEQVDGYGNTDPYGFYVVVRAGVPIKVVQSGQVFEGTLPEIRGYAPIQGLEDPYIWIKSKFRTRNAIYQYPYFEESNYLGMVDYHFNDSVVINNLSIQNLQYCLNGTDNPENYAPMSYYFPNPNGLNFFERLQGGKINGEPAGSRLSTFVIGDPLSDVYKGATISKIDVDYYKSPPVSGTNIILGTGSNARPFRDPTGSIFYLSSNYKTLFGLKNSYNNDYP</sequence>
<evidence type="ECO:0000313" key="4">
    <source>
        <dbReference type="Proteomes" id="UP000591058"/>
    </source>
</evidence>
<dbReference type="OrthoDB" id="69718at2157"/>
<evidence type="ECO:0000313" key="2">
    <source>
        <dbReference type="EMBL" id="NMO10285.1"/>
    </source>
</evidence>